<name>A0A1M5EI53_9ALTE</name>
<accession>A0A1M5EI53</accession>
<dbReference type="InterPro" id="IPR029063">
    <property type="entry name" value="SAM-dependent_MTases_sf"/>
</dbReference>
<keyword evidence="2" id="KW-0808">Transferase</keyword>
<keyword evidence="3" id="KW-1185">Reference proteome</keyword>
<dbReference type="RefSeq" id="WP_073317029.1">
    <property type="nucleotide sequence ID" value="NZ_FQWD01000001.1"/>
</dbReference>
<evidence type="ECO:0000256" key="1">
    <source>
        <dbReference type="SAM" id="MobiDB-lite"/>
    </source>
</evidence>
<dbReference type="STRING" id="634436.SAMN05216361_0404"/>
<keyword evidence="2" id="KW-0489">Methyltransferase</keyword>
<dbReference type="Pfam" id="PF13489">
    <property type="entry name" value="Methyltransf_23"/>
    <property type="match status" value="1"/>
</dbReference>
<evidence type="ECO:0000313" key="2">
    <source>
        <dbReference type="EMBL" id="SHF78846.1"/>
    </source>
</evidence>
<dbReference type="OrthoDB" id="264333at2"/>
<feature type="region of interest" description="Disordered" evidence="1">
    <location>
        <begin position="47"/>
        <end position="68"/>
    </location>
</feature>
<gene>
    <name evidence="2" type="ORF">SAMN05216361_0404</name>
</gene>
<dbReference type="Proteomes" id="UP000184520">
    <property type="component" value="Unassembled WGS sequence"/>
</dbReference>
<protein>
    <submittedName>
        <fullName evidence="2">tRNA (Mo5U34)-methyltransferase</fullName>
    </submittedName>
</protein>
<dbReference type="Gene3D" id="3.40.50.150">
    <property type="entry name" value="Vaccinia Virus protein VP39"/>
    <property type="match status" value="1"/>
</dbReference>
<dbReference type="EMBL" id="FQWD01000001">
    <property type="protein sequence ID" value="SHF78846.1"/>
    <property type="molecule type" value="Genomic_DNA"/>
</dbReference>
<feature type="compositionally biased region" description="Basic and acidic residues" evidence="1">
    <location>
        <begin position="47"/>
        <end position="58"/>
    </location>
</feature>
<dbReference type="AlphaFoldDB" id="A0A1M5EI53"/>
<dbReference type="SUPFAM" id="SSF53335">
    <property type="entry name" value="S-adenosyl-L-methionine-dependent methyltransferases"/>
    <property type="match status" value="1"/>
</dbReference>
<dbReference type="GO" id="GO:0032259">
    <property type="term" value="P:methylation"/>
    <property type="evidence" value="ECO:0007669"/>
    <property type="project" value="UniProtKB-KW"/>
</dbReference>
<dbReference type="GO" id="GO:0008168">
    <property type="term" value="F:methyltransferase activity"/>
    <property type="evidence" value="ECO:0007669"/>
    <property type="project" value="UniProtKB-KW"/>
</dbReference>
<sequence>MPFRKVSFLGFTLGITADKYSAGISIAYNGSLWKALTTSIQRKRRKQMTDKHAADVEKSSAQPAPVAQGSLQEQINSTYWYHTLHFDNGLTTPGQFDQNPILDRYCLPERLEGKRVLDVATFDGFWAFELEKRGASEVLALDVEGPADCDYLPSRMAQATEEELSIKFGRGFAIAKAAYNSKVERVICNVYDLSPDQFGMFDVVHSGDFLIHLNNPVKALQNIAKVCREYAIISDVYDPSLEAMGERKYLQYHGGHNDVTWWSFSLSGLRAMIEDAGFVRVELIADFTYGQRGHPENMHHAVFKAYK</sequence>
<organism evidence="2 3">
    <name type="scientific">Marisediminitalea aggregata</name>
    <dbReference type="NCBI Taxonomy" id="634436"/>
    <lineage>
        <taxon>Bacteria</taxon>
        <taxon>Pseudomonadati</taxon>
        <taxon>Pseudomonadota</taxon>
        <taxon>Gammaproteobacteria</taxon>
        <taxon>Alteromonadales</taxon>
        <taxon>Alteromonadaceae</taxon>
        <taxon>Marisediminitalea</taxon>
    </lineage>
</organism>
<proteinExistence type="predicted"/>
<evidence type="ECO:0000313" key="3">
    <source>
        <dbReference type="Proteomes" id="UP000184520"/>
    </source>
</evidence>
<dbReference type="CDD" id="cd02440">
    <property type="entry name" value="AdoMet_MTases"/>
    <property type="match status" value="1"/>
</dbReference>
<reference evidence="3" key="1">
    <citation type="submission" date="2016-11" db="EMBL/GenBank/DDBJ databases">
        <authorList>
            <person name="Varghese N."/>
            <person name="Submissions S."/>
        </authorList>
    </citation>
    <scope>NUCLEOTIDE SEQUENCE [LARGE SCALE GENOMIC DNA]</scope>
    <source>
        <strain evidence="3">CGMCC 1.8995</strain>
    </source>
</reference>